<name>A0A9P1GD64_9DINO</name>
<keyword evidence="3" id="KW-1185">Reference proteome</keyword>
<evidence type="ECO:0000313" key="1">
    <source>
        <dbReference type="EMBL" id="CAI4008638.1"/>
    </source>
</evidence>
<protein>
    <submittedName>
        <fullName evidence="1">Uncharacterized protein</fullName>
    </submittedName>
</protein>
<reference evidence="1" key="1">
    <citation type="submission" date="2022-10" db="EMBL/GenBank/DDBJ databases">
        <authorList>
            <person name="Chen Y."/>
            <person name="Dougan E. K."/>
            <person name="Chan C."/>
            <person name="Rhodes N."/>
            <person name="Thang M."/>
        </authorList>
    </citation>
    <scope>NUCLEOTIDE SEQUENCE</scope>
</reference>
<dbReference type="Proteomes" id="UP001152797">
    <property type="component" value="Unassembled WGS sequence"/>
</dbReference>
<accession>A0A9P1GD64</accession>
<dbReference type="EMBL" id="CAMXCT030004335">
    <property type="protein sequence ID" value="CAL4795950.1"/>
    <property type="molecule type" value="Genomic_DNA"/>
</dbReference>
<organism evidence="1">
    <name type="scientific">Cladocopium goreaui</name>
    <dbReference type="NCBI Taxonomy" id="2562237"/>
    <lineage>
        <taxon>Eukaryota</taxon>
        <taxon>Sar</taxon>
        <taxon>Alveolata</taxon>
        <taxon>Dinophyceae</taxon>
        <taxon>Suessiales</taxon>
        <taxon>Symbiodiniaceae</taxon>
        <taxon>Cladocopium</taxon>
    </lineage>
</organism>
<sequence>MSSWVIGAIREKTREVMLAKPVRGPLITVDLTPPADGEMNYIFMYTFSGSLAGSGQIKDDQTMAALWGKMRHHLMNMKAAH</sequence>
<gene>
    <name evidence="1" type="ORF">C1SCF055_LOCUS34062</name>
</gene>
<evidence type="ECO:0000313" key="3">
    <source>
        <dbReference type="Proteomes" id="UP001152797"/>
    </source>
</evidence>
<comment type="caution">
    <text evidence="1">The sequence shown here is derived from an EMBL/GenBank/DDBJ whole genome shotgun (WGS) entry which is preliminary data.</text>
</comment>
<dbReference type="AlphaFoldDB" id="A0A9P1GD64"/>
<proteinExistence type="predicted"/>
<reference evidence="2" key="2">
    <citation type="submission" date="2024-04" db="EMBL/GenBank/DDBJ databases">
        <authorList>
            <person name="Chen Y."/>
            <person name="Shah S."/>
            <person name="Dougan E. K."/>
            <person name="Thang M."/>
            <person name="Chan C."/>
        </authorList>
    </citation>
    <scope>NUCLEOTIDE SEQUENCE [LARGE SCALE GENOMIC DNA]</scope>
</reference>
<dbReference type="EMBL" id="CAMXCT020004335">
    <property type="protein sequence ID" value="CAL1162013.1"/>
    <property type="molecule type" value="Genomic_DNA"/>
</dbReference>
<dbReference type="EMBL" id="CAMXCT010004335">
    <property type="protein sequence ID" value="CAI4008638.1"/>
    <property type="molecule type" value="Genomic_DNA"/>
</dbReference>
<evidence type="ECO:0000313" key="2">
    <source>
        <dbReference type="EMBL" id="CAL1162013.1"/>
    </source>
</evidence>